<protein>
    <recommendedName>
        <fullName evidence="2 9">DNA mismatch repair protein MutS</fullName>
    </recommendedName>
</protein>
<evidence type="ECO:0000256" key="10">
    <source>
        <dbReference type="RuleBase" id="RU003756"/>
    </source>
</evidence>
<dbReference type="Gene3D" id="3.30.420.110">
    <property type="entry name" value="MutS, connector domain"/>
    <property type="match status" value="1"/>
</dbReference>
<dbReference type="SUPFAM" id="SSF48334">
    <property type="entry name" value="DNA repair protein MutS, domain III"/>
    <property type="match status" value="1"/>
</dbReference>
<evidence type="ECO:0000313" key="12">
    <source>
        <dbReference type="EMBL" id="SLN43226.1"/>
    </source>
</evidence>
<dbReference type="InterPro" id="IPR017261">
    <property type="entry name" value="DNA_mismatch_repair_MutS/MSH"/>
</dbReference>
<comment type="function">
    <text evidence="8 9">This protein is involved in the repair of mismatches in DNA. It is possible that it carries out the mismatch recognition step. This protein has a weak ATPase activity.</text>
</comment>
<dbReference type="FunFam" id="3.40.1170.10:FF:000001">
    <property type="entry name" value="DNA mismatch repair protein MutS"/>
    <property type="match status" value="1"/>
</dbReference>
<evidence type="ECO:0000256" key="2">
    <source>
        <dbReference type="ARBA" id="ARBA00021982"/>
    </source>
</evidence>
<dbReference type="SUPFAM" id="SSF53150">
    <property type="entry name" value="DNA repair protein MutS, domain II"/>
    <property type="match status" value="1"/>
</dbReference>
<keyword evidence="5 9" id="KW-0067">ATP-binding</keyword>
<gene>
    <name evidence="9 12" type="primary">mutS</name>
    <name evidence="12" type="ORF">RUM8411_01954</name>
</gene>
<dbReference type="InterPro" id="IPR007696">
    <property type="entry name" value="DNA_mismatch_repair_MutS_core"/>
</dbReference>
<keyword evidence="6 9" id="KW-0238">DNA-binding</keyword>
<evidence type="ECO:0000256" key="4">
    <source>
        <dbReference type="ARBA" id="ARBA00022763"/>
    </source>
</evidence>
<organism evidence="12 13">
    <name type="scientific">Ruegeria meonggei</name>
    <dbReference type="NCBI Taxonomy" id="1446476"/>
    <lineage>
        <taxon>Bacteria</taxon>
        <taxon>Pseudomonadati</taxon>
        <taxon>Pseudomonadota</taxon>
        <taxon>Alphaproteobacteria</taxon>
        <taxon>Rhodobacterales</taxon>
        <taxon>Roseobacteraceae</taxon>
        <taxon>Ruegeria</taxon>
    </lineage>
</organism>
<dbReference type="SMART" id="SM00534">
    <property type="entry name" value="MUTSac"/>
    <property type="match status" value="1"/>
</dbReference>
<dbReference type="PANTHER" id="PTHR11361">
    <property type="entry name" value="DNA MISMATCH REPAIR PROTEIN MUTS FAMILY MEMBER"/>
    <property type="match status" value="1"/>
</dbReference>
<dbReference type="Pfam" id="PF01624">
    <property type="entry name" value="MutS_I"/>
    <property type="match status" value="1"/>
</dbReference>
<dbReference type="SUPFAM" id="SSF52540">
    <property type="entry name" value="P-loop containing nucleoside triphosphate hydrolases"/>
    <property type="match status" value="1"/>
</dbReference>
<dbReference type="NCBIfam" id="TIGR01070">
    <property type="entry name" value="mutS1"/>
    <property type="match status" value="1"/>
</dbReference>
<evidence type="ECO:0000256" key="3">
    <source>
        <dbReference type="ARBA" id="ARBA00022741"/>
    </source>
</evidence>
<dbReference type="GO" id="GO:0005829">
    <property type="term" value="C:cytosol"/>
    <property type="evidence" value="ECO:0007669"/>
    <property type="project" value="TreeGrafter"/>
</dbReference>
<dbReference type="Proteomes" id="UP000193778">
    <property type="component" value="Unassembled WGS sequence"/>
</dbReference>
<dbReference type="InterPro" id="IPR036678">
    <property type="entry name" value="MutS_con_dom_sf"/>
</dbReference>
<evidence type="ECO:0000256" key="6">
    <source>
        <dbReference type="ARBA" id="ARBA00023125"/>
    </source>
</evidence>
<dbReference type="GO" id="GO:0005524">
    <property type="term" value="F:ATP binding"/>
    <property type="evidence" value="ECO:0007669"/>
    <property type="project" value="UniProtKB-UniRule"/>
</dbReference>
<dbReference type="PANTHER" id="PTHR11361:SF34">
    <property type="entry name" value="DNA MISMATCH REPAIR PROTEIN MSH1, MITOCHONDRIAL"/>
    <property type="match status" value="1"/>
</dbReference>
<dbReference type="Gene3D" id="3.40.50.300">
    <property type="entry name" value="P-loop containing nucleotide triphosphate hydrolases"/>
    <property type="match status" value="1"/>
</dbReference>
<dbReference type="RefSeq" id="WP_085822484.1">
    <property type="nucleotide sequence ID" value="NZ_FWFP01000005.1"/>
</dbReference>
<dbReference type="FunFam" id="3.40.50.300:FF:000870">
    <property type="entry name" value="MutS protein homolog 4"/>
    <property type="match status" value="1"/>
</dbReference>
<dbReference type="Pfam" id="PF05192">
    <property type="entry name" value="MutS_III"/>
    <property type="match status" value="1"/>
</dbReference>
<reference evidence="13" key="1">
    <citation type="submission" date="2017-03" db="EMBL/GenBank/DDBJ databases">
        <authorList>
            <person name="Rodrigo-Torres L."/>
            <person name="Arahal R.D."/>
            <person name="Lucena T."/>
        </authorList>
    </citation>
    <scope>NUCLEOTIDE SEQUENCE [LARGE SCALE GENOMIC DNA]</scope>
    <source>
        <strain evidence="13">CECT 8411</strain>
    </source>
</reference>
<dbReference type="OrthoDB" id="9802448at2"/>
<dbReference type="InterPro" id="IPR007860">
    <property type="entry name" value="DNA_mmatch_repair_MutS_con_dom"/>
</dbReference>
<dbReference type="SMART" id="SM00533">
    <property type="entry name" value="MUTSd"/>
    <property type="match status" value="1"/>
</dbReference>
<dbReference type="InterPro" id="IPR036187">
    <property type="entry name" value="DNA_mismatch_repair_MutS_sf"/>
</dbReference>
<dbReference type="Gene3D" id="6.10.140.430">
    <property type="match status" value="1"/>
</dbReference>
<feature type="domain" description="DNA mismatch repair proteins mutS family" evidence="11">
    <location>
        <begin position="697"/>
        <end position="713"/>
    </location>
</feature>
<evidence type="ECO:0000313" key="13">
    <source>
        <dbReference type="Proteomes" id="UP000193778"/>
    </source>
</evidence>
<evidence type="ECO:0000259" key="11">
    <source>
        <dbReference type="PROSITE" id="PS00486"/>
    </source>
</evidence>
<evidence type="ECO:0000256" key="7">
    <source>
        <dbReference type="ARBA" id="ARBA00023204"/>
    </source>
</evidence>
<dbReference type="InterPro" id="IPR005748">
    <property type="entry name" value="DNA_mismatch_repair_MutS"/>
</dbReference>
<dbReference type="Gene3D" id="3.40.1170.10">
    <property type="entry name" value="DNA repair protein MutS, domain I"/>
    <property type="match status" value="1"/>
</dbReference>
<evidence type="ECO:0000256" key="1">
    <source>
        <dbReference type="ARBA" id="ARBA00006271"/>
    </source>
</evidence>
<dbReference type="InterPro" id="IPR045076">
    <property type="entry name" value="MutS"/>
</dbReference>
<dbReference type="GO" id="GO:0140664">
    <property type="term" value="F:ATP-dependent DNA damage sensor activity"/>
    <property type="evidence" value="ECO:0007669"/>
    <property type="project" value="InterPro"/>
</dbReference>
<dbReference type="SUPFAM" id="SSF55271">
    <property type="entry name" value="DNA repair protein MutS, domain I"/>
    <property type="match status" value="1"/>
</dbReference>
<feature type="binding site" evidence="9">
    <location>
        <begin position="623"/>
        <end position="630"/>
    </location>
    <ligand>
        <name>ATP</name>
        <dbReference type="ChEBI" id="CHEBI:30616"/>
    </ligand>
</feature>
<evidence type="ECO:0000256" key="5">
    <source>
        <dbReference type="ARBA" id="ARBA00022840"/>
    </source>
</evidence>
<dbReference type="InterPro" id="IPR027417">
    <property type="entry name" value="P-loop_NTPase"/>
</dbReference>
<dbReference type="PROSITE" id="PS00486">
    <property type="entry name" value="DNA_MISMATCH_REPAIR_2"/>
    <property type="match status" value="1"/>
</dbReference>
<dbReference type="Pfam" id="PF00488">
    <property type="entry name" value="MutS_V"/>
    <property type="match status" value="1"/>
</dbReference>
<dbReference type="InterPro" id="IPR016151">
    <property type="entry name" value="DNA_mismatch_repair_MutS_N"/>
</dbReference>
<dbReference type="NCBIfam" id="NF003810">
    <property type="entry name" value="PRK05399.1"/>
    <property type="match status" value="1"/>
</dbReference>
<dbReference type="InterPro" id="IPR007695">
    <property type="entry name" value="DNA_mismatch_repair_MutS-lik_N"/>
</dbReference>
<keyword evidence="3 9" id="KW-0547">Nucleotide-binding</keyword>
<dbReference type="AlphaFoldDB" id="A0A1X6Z866"/>
<dbReference type="EMBL" id="FWFP01000005">
    <property type="protein sequence ID" value="SLN43226.1"/>
    <property type="molecule type" value="Genomic_DNA"/>
</dbReference>
<comment type="similarity">
    <text evidence="1 9 10">Belongs to the DNA mismatch repair MutS family.</text>
</comment>
<dbReference type="Pfam" id="PF05190">
    <property type="entry name" value="MutS_IV"/>
    <property type="match status" value="1"/>
</dbReference>
<dbReference type="CDD" id="cd03284">
    <property type="entry name" value="ABC_MutS1"/>
    <property type="match status" value="1"/>
</dbReference>
<dbReference type="InterPro" id="IPR007861">
    <property type="entry name" value="DNA_mismatch_repair_MutS_clamp"/>
</dbReference>
<keyword evidence="13" id="KW-1185">Reference proteome</keyword>
<proteinExistence type="inferred from homology"/>
<dbReference type="GO" id="GO:0006298">
    <property type="term" value="P:mismatch repair"/>
    <property type="evidence" value="ECO:0007669"/>
    <property type="project" value="UniProtKB-UniRule"/>
</dbReference>
<dbReference type="GO" id="GO:0030983">
    <property type="term" value="F:mismatched DNA binding"/>
    <property type="evidence" value="ECO:0007669"/>
    <property type="project" value="InterPro"/>
</dbReference>
<dbReference type="Gene3D" id="1.10.1420.10">
    <property type="match status" value="2"/>
</dbReference>
<name>A0A1X6Z866_9RHOB</name>
<keyword evidence="7 9" id="KW-0234">DNA repair</keyword>
<dbReference type="GO" id="GO:0003684">
    <property type="term" value="F:damaged DNA binding"/>
    <property type="evidence" value="ECO:0007669"/>
    <property type="project" value="UniProtKB-UniRule"/>
</dbReference>
<dbReference type="PIRSF" id="PIRSF037677">
    <property type="entry name" value="DNA_mis_repair_Msh6"/>
    <property type="match status" value="1"/>
</dbReference>
<evidence type="ECO:0000256" key="9">
    <source>
        <dbReference type="HAMAP-Rule" id="MF_00096"/>
    </source>
</evidence>
<accession>A0A1X6Z866</accession>
<sequence length="870" mass="94292">MMAQYLEIKEAHADALLFYRLGDFYEMFFQDAVNAAEALDIALTKRGKHNGEDIPMCGVPVHAAEGYLLSLIRKGFRVAVCEQMESPAEAKKRGSKSVVKRDVVRLVTPGTLTEDALLEARRHNFLAAYAEVRDEAALAWADISTGAFHVMPLTSVRLSPELARLAPSELIVADGAEQALHEPASDLGISLTPIGRASFDSTAAEKRICALFHVGALDAFGNFGRAEVSAMGALIDYLEITQKGKLPLLQTPQTESGDRVVQIDAATRRNLELTRSLSGGRPGSLLSVVDRTVTPGGARLLEQRLSSPSRTLDVIHARLDAVSLATEDSLIAQDIRDALRKTPDLDRALSRLSLERGGPRDLTAIRNGLTQAEAIAELGSKHDLPVLLATAVQNLVGFDDLLTLLDEALVAEPPLLMRDGGFIAPGFDSELDEARTLRDEGRSVIAGFQQKYATDTGITSLKIKHNNVLGYFIETTATHAQKMLSQPFSETYIHRQTTANQVRFTTVELSEIETRILNAGNLALEIEKRLYQRLTGEILDHAARLNQAARGLAELDLTTALGDLARAENWCRPKVDTSRSFDIQGGRHPVVEHALRQQGGDAFVANDCDLSADTGAAIWLLTGPNMAGKSTFLRQNALIALLAQMGSFVPAEHAHVGVVSQLFSRVGASDDLARGRSTFMVEMVETAAILNQADDRALVILDEIGRGTATYDGLSIAWATLEHLHASNQCRALFATHYHELTALAGKLEGVENATVTVKEWEGEVIFLHEVHKGAADRSYGVQVAQLAGLPASVVDRARVVLDQLEKTEREGGKQKALIDDLPLFSAAPPPPPAPKASPVTGILDEVLPDELSPREALDLIYKLKEAART</sequence>
<dbReference type="HAMAP" id="MF_00096">
    <property type="entry name" value="MutS"/>
    <property type="match status" value="1"/>
</dbReference>
<keyword evidence="4 9" id="KW-0227">DNA damage</keyword>
<dbReference type="Pfam" id="PF05188">
    <property type="entry name" value="MutS_II"/>
    <property type="match status" value="1"/>
</dbReference>
<evidence type="ECO:0000256" key="8">
    <source>
        <dbReference type="ARBA" id="ARBA00024647"/>
    </source>
</evidence>
<dbReference type="InterPro" id="IPR000432">
    <property type="entry name" value="DNA_mismatch_repair_MutS_C"/>
</dbReference>